<reference evidence="2 3" key="1">
    <citation type="submission" date="2020-07" db="EMBL/GenBank/DDBJ databases">
        <title>Sequencing the genomes of 1000 actinobacteria strains.</title>
        <authorList>
            <person name="Klenk H.-P."/>
        </authorList>
    </citation>
    <scope>NUCLEOTIDE SEQUENCE [LARGE SCALE GENOMIC DNA]</scope>
    <source>
        <strain evidence="2 3">DSM 24662</strain>
    </source>
</reference>
<keyword evidence="3" id="KW-1185">Reference proteome</keyword>
<name>A0A7Y9KLW3_9MICO</name>
<proteinExistence type="predicted"/>
<organism evidence="2 3">
    <name type="scientific">Microbacterium immunditiarum</name>
    <dbReference type="NCBI Taxonomy" id="337480"/>
    <lineage>
        <taxon>Bacteria</taxon>
        <taxon>Bacillati</taxon>
        <taxon>Actinomycetota</taxon>
        <taxon>Actinomycetes</taxon>
        <taxon>Micrococcales</taxon>
        <taxon>Microbacteriaceae</taxon>
        <taxon>Microbacterium</taxon>
    </lineage>
</organism>
<dbReference type="InterPro" id="IPR029063">
    <property type="entry name" value="SAM-dependent_MTases_sf"/>
</dbReference>
<feature type="domain" description="Methyltransferase type 11" evidence="1">
    <location>
        <begin position="3"/>
        <end position="52"/>
    </location>
</feature>
<gene>
    <name evidence="2" type="ORF">BJ991_002227</name>
</gene>
<sequence>MCFLNADIAALGAADAMYDLVLIVEAVHDLARPVAALAEAHRVVKPDGFVVVVDERTPDEFTAPSDDPVERVLYAISVLHCLPATMAQHPLALPDGAATGTVLRPSTLREYAQRAGFARVETLPAEHEMLRGYLLR</sequence>
<evidence type="ECO:0000313" key="2">
    <source>
        <dbReference type="EMBL" id="NYE20199.1"/>
    </source>
</evidence>
<dbReference type="GO" id="GO:0008757">
    <property type="term" value="F:S-adenosylmethionine-dependent methyltransferase activity"/>
    <property type="evidence" value="ECO:0007669"/>
    <property type="project" value="InterPro"/>
</dbReference>
<evidence type="ECO:0000313" key="3">
    <source>
        <dbReference type="Proteomes" id="UP000576969"/>
    </source>
</evidence>
<evidence type="ECO:0000259" key="1">
    <source>
        <dbReference type="Pfam" id="PF08241"/>
    </source>
</evidence>
<dbReference type="PANTHER" id="PTHR45128">
    <property type="entry name" value="METHYLTRANSFERASE TYPE 11"/>
    <property type="match status" value="1"/>
</dbReference>
<comment type="caution">
    <text evidence="2">The sequence shown here is derived from an EMBL/GenBank/DDBJ whole genome shotgun (WGS) entry which is preliminary data.</text>
</comment>
<dbReference type="Pfam" id="PF08241">
    <property type="entry name" value="Methyltransf_11"/>
    <property type="match status" value="1"/>
</dbReference>
<keyword evidence="2" id="KW-0489">Methyltransferase</keyword>
<dbReference type="GO" id="GO:0032259">
    <property type="term" value="P:methylation"/>
    <property type="evidence" value="ECO:0007669"/>
    <property type="project" value="UniProtKB-KW"/>
</dbReference>
<dbReference type="SUPFAM" id="SSF53335">
    <property type="entry name" value="S-adenosyl-L-methionine-dependent methyltransferases"/>
    <property type="match status" value="1"/>
</dbReference>
<dbReference type="Gene3D" id="3.40.50.150">
    <property type="entry name" value="Vaccinia Virus protein VP39"/>
    <property type="match status" value="1"/>
</dbReference>
<dbReference type="InterPro" id="IPR013216">
    <property type="entry name" value="Methyltransf_11"/>
</dbReference>
<dbReference type="EMBL" id="JACCBV010000001">
    <property type="protein sequence ID" value="NYE20199.1"/>
    <property type="molecule type" value="Genomic_DNA"/>
</dbReference>
<dbReference type="Proteomes" id="UP000576969">
    <property type="component" value="Unassembled WGS sequence"/>
</dbReference>
<keyword evidence="2" id="KW-0808">Transferase</keyword>
<dbReference type="InterPro" id="IPR053173">
    <property type="entry name" value="SAM-binding_MTase"/>
</dbReference>
<protein>
    <submittedName>
        <fullName evidence="2">Ubiquinone/menaquinone biosynthesis C-methylase UbiE</fullName>
    </submittedName>
</protein>
<keyword evidence="2" id="KW-0830">Ubiquinone</keyword>
<dbReference type="AlphaFoldDB" id="A0A7Y9KLW3"/>
<accession>A0A7Y9KLW3</accession>